<evidence type="ECO:0000313" key="2">
    <source>
        <dbReference type="EMBL" id="TDX41813.1"/>
    </source>
</evidence>
<dbReference type="Gene3D" id="3.30.1180.20">
    <property type="entry name" value="Dihydroxyacetone kinase, domain 2"/>
    <property type="match status" value="1"/>
</dbReference>
<dbReference type="Proteomes" id="UP000295472">
    <property type="component" value="Unassembled WGS sequence"/>
</dbReference>
<dbReference type="GeneID" id="57013338"/>
<dbReference type="GO" id="GO:0004371">
    <property type="term" value="F:glycerone kinase activity"/>
    <property type="evidence" value="ECO:0007669"/>
    <property type="project" value="InterPro"/>
</dbReference>
<dbReference type="Gene3D" id="3.40.50.10440">
    <property type="entry name" value="Dihydroxyacetone kinase, domain 1"/>
    <property type="match status" value="1"/>
</dbReference>
<dbReference type="RefSeq" id="WP_134059815.1">
    <property type="nucleotide sequence ID" value="NZ_SOEF01000025.1"/>
</dbReference>
<sequence length="341" mass="37207">MGNPNYEKYLNDPEDLIEEMIDGFVKSYENKIKRVSERCVAKKEAPIKGKVGVVSGGGSGHLPAFMGYIGQGALDAVAVGDIFSSPSVDHIYETIKAADGGEGVLCCIGNFSGDIMNFEMAAEMAEEDGIDVDTVIINDDVASAPKEKMENRRGVAGEVIIWKIAGAMAERGYSLAKMKEISDKALFNTRSMGVAHKPCIMPTNGEPSFELAEGEMEIGVGHHGEPGIRKETMKTNNEVTADLVNIVLKDLPYKEGDEVVVLINGLGATSPLEMYISYRKVYNMLEEKGIDIVKNYIGELFTSQEMAGYSITLTKVDDQLKELFADKCDAVSFKQMKEDIN</sequence>
<dbReference type="Pfam" id="PF02733">
    <property type="entry name" value="Dak1"/>
    <property type="match status" value="1"/>
</dbReference>
<keyword evidence="2" id="KW-0808">Transferase</keyword>
<dbReference type="FunFam" id="3.40.50.10440:FF:000001">
    <property type="entry name" value="Dihydroxyacetone kinase, DhaK subunit"/>
    <property type="match status" value="1"/>
</dbReference>
<proteinExistence type="predicted"/>
<name>A0A4R8GIJ1_9FIRM</name>
<dbReference type="PROSITE" id="PS51481">
    <property type="entry name" value="DHAK"/>
    <property type="match status" value="1"/>
</dbReference>
<dbReference type="GO" id="GO:0019563">
    <property type="term" value="P:glycerol catabolic process"/>
    <property type="evidence" value="ECO:0007669"/>
    <property type="project" value="TreeGrafter"/>
</dbReference>
<protein>
    <submittedName>
        <fullName evidence="2">Dihydroxyacetone kinase DhaK subunit</fullName>
    </submittedName>
</protein>
<dbReference type="EMBL" id="SOEF01000025">
    <property type="protein sequence ID" value="TDX41813.1"/>
    <property type="molecule type" value="Genomic_DNA"/>
</dbReference>
<dbReference type="PANTHER" id="PTHR28629">
    <property type="entry name" value="TRIOKINASE/FMN CYCLASE"/>
    <property type="match status" value="1"/>
</dbReference>
<dbReference type="AlphaFoldDB" id="A0A4R8GIJ1"/>
<organism evidence="2 3">
    <name type="scientific">Halanaerobium congolense</name>
    <dbReference type="NCBI Taxonomy" id="54121"/>
    <lineage>
        <taxon>Bacteria</taxon>
        <taxon>Bacillati</taxon>
        <taxon>Bacillota</taxon>
        <taxon>Clostridia</taxon>
        <taxon>Halanaerobiales</taxon>
        <taxon>Halanaerobiaceae</taxon>
        <taxon>Halanaerobium</taxon>
    </lineage>
</organism>
<dbReference type="PANTHER" id="PTHR28629:SF4">
    <property type="entry name" value="TRIOKINASE_FMN CYCLASE"/>
    <property type="match status" value="1"/>
</dbReference>
<comment type="caution">
    <text evidence="2">The sequence shown here is derived from an EMBL/GenBank/DDBJ whole genome shotgun (WGS) entry which is preliminary data.</text>
</comment>
<dbReference type="SUPFAM" id="SSF82549">
    <property type="entry name" value="DAK1/DegV-like"/>
    <property type="match status" value="1"/>
</dbReference>
<evidence type="ECO:0000259" key="1">
    <source>
        <dbReference type="PROSITE" id="PS51481"/>
    </source>
</evidence>
<evidence type="ECO:0000313" key="3">
    <source>
        <dbReference type="Proteomes" id="UP000295472"/>
    </source>
</evidence>
<gene>
    <name evidence="2" type="ORF">C7954_12536</name>
</gene>
<dbReference type="InterPro" id="IPR004006">
    <property type="entry name" value="DhaK_dom"/>
</dbReference>
<reference evidence="2 3" key="1">
    <citation type="submission" date="2019-03" db="EMBL/GenBank/DDBJ databases">
        <title>Subsurface microbial communities from deep shales in Ohio and West Virginia, USA.</title>
        <authorList>
            <person name="Wrighton K."/>
        </authorList>
    </citation>
    <scope>NUCLEOTIDE SEQUENCE [LARGE SCALE GENOMIC DNA]</scope>
    <source>
        <strain evidence="2 3">DSMZ 11287</strain>
    </source>
</reference>
<dbReference type="InterPro" id="IPR050861">
    <property type="entry name" value="Dihydroxyacetone_Kinase"/>
</dbReference>
<dbReference type="GO" id="GO:0005829">
    <property type="term" value="C:cytosol"/>
    <property type="evidence" value="ECO:0007669"/>
    <property type="project" value="TreeGrafter"/>
</dbReference>
<accession>A0A4R8GIJ1</accession>
<keyword evidence="2" id="KW-0418">Kinase</keyword>
<feature type="domain" description="DhaK" evidence="1">
    <location>
        <begin position="12"/>
        <end position="333"/>
    </location>
</feature>